<reference evidence="2 3" key="1">
    <citation type="journal article" date="2013" name="Int. J. Syst. Evol. Microbiol.">
        <title>Tumebacillus flagellatus sp. nov., an alpha-amylase/pullulanase-producing bacterium isolated from cassava wastewater.</title>
        <authorList>
            <person name="Wang Q."/>
            <person name="Xie N."/>
            <person name="Qin Y."/>
            <person name="Shen N."/>
            <person name="Zhu J."/>
            <person name="Mi H."/>
            <person name="Huang R."/>
        </authorList>
    </citation>
    <scope>NUCLEOTIDE SEQUENCE [LARGE SCALE GENOMIC DNA]</scope>
    <source>
        <strain evidence="2 3">GST4</strain>
    </source>
</reference>
<dbReference type="AlphaFoldDB" id="A0A074LWL5"/>
<gene>
    <name evidence="2" type="ORF">EL26_01595</name>
</gene>
<name>A0A074LWL5_9BACL</name>
<keyword evidence="3" id="KW-1185">Reference proteome</keyword>
<dbReference type="EMBL" id="JMIR01000001">
    <property type="protein sequence ID" value="KEO85279.1"/>
    <property type="molecule type" value="Genomic_DNA"/>
</dbReference>
<proteinExistence type="predicted"/>
<keyword evidence="1" id="KW-0732">Signal</keyword>
<sequence>MRPLSIKIINEVNILKKFVSFLVTLALGLSLTTAAFANDNVKSKEVGKYTESDVKLNQDIQKDKAKKNLEKVQQNKSFQVLQHDENGNYTFTNAPYLDKNSYLAQLAGITGQGYTRSAYYTKEATYFDNGTVSYVAGVSKLKAHHKDSVWFGKGDSTTDDTVTWDGSSDSFYYGSNPYYADKIQQTETFSCNCTTLGSASFSWPGSGSATFTKSSQSATITWDPLTTPNTYYSFSANYGGLRVDCYSISNEQHVTTANYRVGNTSYLAQASSLQNF</sequence>
<feature type="chain" id="PRO_5001698676" evidence="1">
    <location>
        <begin position="38"/>
        <end position="276"/>
    </location>
</feature>
<feature type="signal peptide" evidence="1">
    <location>
        <begin position="1"/>
        <end position="37"/>
    </location>
</feature>
<evidence type="ECO:0000313" key="2">
    <source>
        <dbReference type="EMBL" id="KEO85279.1"/>
    </source>
</evidence>
<dbReference type="Proteomes" id="UP000027931">
    <property type="component" value="Unassembled WGS sequence"/>
</dbReference>
<evidence type="ECO:0000256" key="1">
    <source>
        <dbReference type="SAM" id="SignalP"/>
    </source>
</evidence>
<organism evidence="2 3">
    <name type="scientific">Tumebacillus flagellatus</name>
    <dbReference type="NCBI Taxonomy" id="1157490"/>
    <lineage>
        <taxon>Bacteria</taxon>
        <taxon>Bacillati</taxon>
        <taxon>Bacillota</taxon>
        <taxon>Bacilli</taxon>
        <taxon>Bacillales</taxon>
        <taxon>Alicyclobacillaceae</taxon>
        <taxon>Tumebacillus</taxon>
    </lineage>
</organism>
<accession>A0A074LWL5</accession>
<protein>
    <submittedName>
        <fullName evidence="2">Uncharacterized protein</fullName>
    </submittedName>
</protein>
<comment type="caution">
    <text evidence="2">The sequence shown here is derived from an EMBL/GenBank/DDBJ whole genome shotgun (WGS) entry which is preliminary data.</text>
</comment>
<dbReference type="STRING" id="1157490.EL26_01595"/>
<evidence type="ECO:0000313" key="3">
    <source>
        <dbReference type="Proteomes" id="UP000027931"/>
    </source>
</evidence>